<organism evidence="1 2">
    <name type="scientific">Vallitalea longa</name>
    <dbReference type="NCBI Taxonomy" id="2936439"/>
    <lineage>
        <taxon>Bacteria</taxon>
        <taxon>Bacillati</taxon>
        <taxon>Bacillota</taxon>
        <taxon>Clostridia</taxon>
        <taxon>Lachnospirales</taxon>
        <taxon>Vallitaleaceae</taxon>
        <taxon>Vallitalea</taxon>
    </lineage>
</organism>
<protein>
    <submittedName>
        <fullName evidence="1">Uncharacterized protein</fullName>
    </submittedName>
</protein>
<comment type="caution">
    <text evidence="1">The sequence shown here is derived from an EMBL/GenBank/DDBJ whole genome shotgun (WGS) entry which is preliminary data.</text>
</comment>
<dbReference type="RefSeq" id="WP_281811446.1">
    <property type="nucleotide sequence ID" value="NZ_BRLB01000001.1"/>
</dbReference>
<proteinExistence type="predicted"/>
<keyword evidence="2" id="KW-1185">Reference proteome</keyword>
<accession>A0A9W5Y8A7</accession>
<dbReference type="EMBL" id="BRLB01000001">
    <property type="protein sequence ID" value="GKX27785.1"/>
    <property type="molecule type" value="Genomic_DNA"/>
</dbReference>
<evidence type="ECO:0000313" key="2">
    <source>
        <dbReference type="Proteomes" id="UP001144256"/>
    </source>
</evidence>
<gene>
    <name evidence="1" type="ORF">SH1V18_02650</name>
</gene>
<dbReference type="AlphaFoldDB" id="A0A9W5Y8A7"/>
<reference evidence="1" key="1">
    <citation type="submission" date="2022-06" db="EMBL/GenBank/DDBJ databases">
        <title>Vallitalea longa sp. nov., an anaerobic bacterium isolated from marine sediment.</title>
        <authorList>
            <person name="Hirano S."/>
            <person name="Terahara T."/>
            <person name="Mori K."/>
            <person name="Hamada M."/>
            <person name="Matsumoto R."/>
            <person name="Kobayashi T."/>
        </authorList>
    </citation>
    <scope>NUCLEOTIDE SEQUENCE</scope>
    <source>
        <strain evidence="1">SH18-1</strain>
    </source>
</reference>
<dbReference type="Proteomes" id="UP001144256">
    <property type="component" value="Unassembled WGS sequence"/>
</dbReference>
<evidence type="ECO:0000313" key="1">
    <source>
        <dbReference type="EMBL" id="GKX27785.1"/>
    </source>
</evidence>
<sequence>MKVFVVIKAIGKTRGFNKLEVEVEDKDIENVPALISFFVNREIERYEANEFKVLSQEDINQMVDSGKVSFGFKYREHDRVDRNEAVAIALQAFVDELFVMFINDEQVERLEDKLIINDGDEISFVRLTMLSGRYF</sequence>
<name>A0A9W5Y8A7_9FIRM</name>